<sequence length="341" mass="35886">MDPNGSKKPQQLEVSPYFLSPHPTGNTNMGDNPDVNNNKPADIKDFQIAIADNSQQERQPKKKHQQQQLAPKRTSNKDRHTKVEGRGRRIRMPALSAARIFQLTRELGHKSDGETIQWLLQQAEPSIIAATGTGTIPASVLLAAEATVSEQGSSIGAGIHKIDELYGRPGGVGPSMPTWAMVGVEIGDFGGGVESGRPHVSTAAAGIWPSHVGGFQFPTTTAAGAAAAGPSTTATNMEAESSNYIHKIGFPLFDLPVTNLSHMNFVSIAGTTNQLLPGLKLGLSQDEHVGVSNSQDLSHVYHQMSQPRRGGGGGDSVGGGGVSGLHQQQPDSEDDSQGSGQ</sequence>
<keyword evidence="2" id="KW-0805">Transcription regulation</keyword>
<evidence type="ECO:0000256" key="2">
    <source>
        <dbReference type="ARBA" id="ARBA00023015"/>
    </source>
</evidence>
<evidence type="ECO:0000256" key="5">
    <source>
        <dbReference type="ARBA" id="ARBA00023242"/>
    </source>
</evidence>
<feature type="compositionally biased region" description="Basic and acidic residues" evidence="6">
    <location>
        <begin position="75"/>
        <end position="87"/>
    </location>
</feature>
<feature type="region of interest" description="Disordered" evidence="6">
    <location>
        <begin position="1"/>
        <end position="88"/>
    </location>
</feature>
<keyword evidence="3" id="KW-0238">DNA-binding</keyword>
<evidence type="ECO:0000256" key="6">
    <source>
        <dbReference type="SAM" id="MobiDB-lite"/>
    </source>
</evidence>
<keyword evidence="5" id="KW-0539">Nucleus</keyword>
<evidence type="ECO:0000256" key="4">
    <source>
        <dbReference type="ARBA" id="ARBA00023163"/>
    </source>
</evidence>
<feature type="region of interest" description="Disordered" evidence="6">
    <location>
        <begin position="304"/>
        <end position="341"/>
    </location>
</feature>
<reference evidence="8" key="1">
    <citation type="submission" date="2023-05" db="EMBL/GenBank/DDBJ databases">
        <title>Nepenthes gracilis genome sequencing.</title>
        <authorList>
            <person name="Fukushima K."/>
        </authorList>
    </citation>
    <scope>NUCLEOTIDE SEQUENCE</scope>
    <source>
        <strain evidence="8">SING2019-196</strain>
    </source>
</reference>
<dbReference type="PROSITE" id="PS51369">
    <property type="entry name" value="TCP"/>
    <property type="match status" value="1"/>
</dbReference>
<dbReference type="GO" id="GO:0003700">
    <property type="term" value="F:DNA-binding transcription factor activity"/>
    <property type="evidence" value="ECO:0007669"/>
    <property type="project" value="InterPro"/>
</dbReference>
<keyword evidence="4" id="KW-0804">Transcription</keyword>
<evidence type="ECO:0000313" key="9">
    <source>
        <dbReference type="Proteomes" id="UP001279734"/>
    </source>
</evidence>
<dbReference type="Pfam" id="PF03634">
    <property type="entry name" value="TCP"/>
    <property type="match status" value="1"/>
</dbReference>
<gene>
    <name evidence="8" type="ORF">Nepgr_026250</name>
</gene>
<dbReference type="Proteomes" id="UP001279734">
    <property type="component" value="Unassembled WGS sequence"/>
</dbReference>
<evidence type="ECO:0000256" key="3">
    <source>
        <dbReference type="ARBA" id="ARBA00023125"/>
    </source>
</evidence>
<evidence type="ECO:0000259" key="7">
    <source>
        <dbReference type="PROSITE" id="PS51369"/>
    </source>
</evidence>
<proteinExistence type="predicted"/>
<dbReference type="PANTHER" id="PTHR31072">
    <property type="entry name" value="TRANSCRIPTION FACTOR TCP4-RELATED"/>
    <property type="match status" value="1"/>
</dbReference>
<dbReference type="EMBL" id="BSYO01000028">
    <property type="protein sequence ID" value="GMH24407.1"/>
    <property type="molecule type" value="Genomic_DNA"/>
</dbReference>
<comment type="subcellular location">
    <subcellularLocation>
        <location evidence="1">Nucleus</location>
    </subcellularLocation>
</comment>
<accession>A0AAD3T9E6</accession>
<dbReference type="PANTHER" id="PTHR31072:SF258">
    <property type="entry name" value="TRANSCRIPTION FACTOR TCP FAMILY-RELATED"/>
    <property type="match status" value="1"/>
</dbReference>
<feature type="compositionally biased region" description="Polar residues" evidence="6">
    <location>
        <begin position="23"/>
        <end position="39"/>
    </location>
</feature>
<comment type="caution">
    <text evidence="8">The sequence shown here is derived from an EMBL/GenBank/DDBJ whole genome shotgun (WGS) entry which is preliminary data.</text>
</comment>
<evidence type="ECO:0000256" key="1">
    <source>
        <dbReference type="ARBA" id="ARBA00004123"/>
    </source>
</evidence>
<name>A0AAD3T9E6_NEPGR</name>
<dbReference type="GO" id="GO:0043565">
    <property type="term" value="F:sequence-specific DNA binding"/>
    <property type="evidence" value="ECO:0007669"/>
    <property type="project" value="TreeGrafter"/>
</dbReference>
<dbReference type="InterPro" id="IPR017887">
    <property type="entry name" value="TF_TCP_subgr"/>
</dbReference>
<dbReference type="GO" id="GO:0005634">
    <property type="term" value="C:nucleus"/>
    <property type="evidence" value="ECO:0007669"/>
    <property type="project" value="UniProtKB-SubCell"/>
</dbReference>
<organism evidence="8 9">
    <name type="scientific">Nepenthes gracilis</name>
    <name type="common">Slender pitcher plant</name>
    <dbReference type="NCBI Taxonomy" id="150966"/>
    <lineage>
        <taxon>Eukaryota</taxon>
        <taxon>Viridiplantae</taxon>
        <taxon>Streptophyta</taxon>
        <taxon>Embryophyta</taxon>
        <taxon>Tracheophyta</taxon>
        <taxon>Spermatophyta</taxon>
        <taxon>Magnoliopsida</taxon>
        <taxon>eudicotyledons</taxon>
        <taxon>Gunneridae</taxon>
        <taxon>Pentapetalae</taxon>
        <taxon>Caryophyllales</taxon>
        <taxon>Nepenthaceae</taxon>
        <taxon>Nepenthes</taxon>
    </lineage>
</organism>
<feature type="compositionally biased region" description="Gly residues" evidence="6">
    <location>
        <begin position="309"/>
        <end position="323"/>
    </location>
</feature>
<evidence type="ECO:0000313" key="8">
    <source>
        <dbReference type="EMBL" id="GMH24407.1"/>
    </source>
</evidence>
<dbReference type="InterPro" id="IPR005333">
    <property type="entry name" value="Transcription_factor_TCP"/>
</dbReference>
<dbReference type="AlphaFoldDB" id="A0AAD3T9E6"/>
<keyword evidence="9" id="KW-1185">Reference proteome</keyword>
<feature type="domain" description="TCP" evidence="7">
    <location>
        <begin position="76"/>
        <end position="130"/>
    </location>
</feature>
<feature type="compositionally biased region" description="Acidic residues" evidence="6">
    <location>
        <begin position="331"/>
        <end position="341"/>
    </location>
</feature>
<protein>
    <recommendedName>
        <fullName evidence="7">TCP domain-containing protein</fullName>
    </recommendedName>
</protein>